<feature type="compositionally biased region" description="Basic and acidic residues" evidence="1">
    <location>
        <begin position="133"/>
        <end position="143"/>
    </location>
</feature>
<feature type="compositionally biased region" description="Basic and acidic residues" evidence="1">
    <location>
        <begin position="108"/>
        <end position="120"/>
    </location>
</feature>
<evidence type="ECO:0000256" key="1">
    <source>
        <dbReference type="SAM" id="MobiDB-lite"/>
    </source>
</evidence>
<evidence type="ECO:0000259" key="2">
    <source>
        <dbReference type="Pfam" id="PF24201"/>
    </source>
</evidence>
<keyword evidence="4" id="KW-1185">Reference proteome</keyword>
<feature type="compositionally biased region" description="Low complexity" evidence="1">
    <location>
        <begin position="164"/>
        <end position="196"/>
    </location>
</feature>
<sequence>MSFDAVDEYLDPGFRITIGGREFRVEAPSADAALRLHRKLVTKPKWSLAVELDEIRKLLGSAWDELIAANVAELKILHVGRAVIAKHALDADAAIEYWTTGAVGAKPVETEPPKPKDDSAPGRYGPFDPGGGRYREEFGDREWYNPPRTWRPPSASNPRRRSRTSPGRISSNRGPTSNSTSSRQASTSAPTSSPDARGAGSKSVSPTSCAHRLPSYGRRSLSERITMATILTDLDEIYDPDLYLPIRGMVYRIPAPTVDEADRLRDLIWEKKLHPQVLHQEIVKILGPAHQQMVEDELPVSYRNHAGRTAIIHFGASTDMGKHFWLFDHLTEIIDIDVLIERLTAQDESVAADVVADGD</sequence>
<dbReference type="InterPro" id="IPR055849">
    <property type="entry name" value="DUF7426"/>
</dbReference>
<accession>A0A9E7IEL4</accession>
<name>A0A9E7IEL4_9CAUD</name>
<evidence type="ECO:0000313" key="4">
    <source>
        <dbReference type="Proteomes" id="UP001057085"/>
    </source>
</evidence>
<reference evidence="3" key="1">
    <citation type="submission" date="2022-04" db="EMBL/GenBank/DDBJ databases">
        <authorList>
            <person name="Hwangbo M."/>
            <person name="Wang B."/>
            <person name="Yang S.-H."/>
            <person name="Gill J.J."/>
            <person name="Chu K.-H."/>
            <person name="Young R."/>
        </authorList>
    </citation>
    <scope>NUCLEOTIDE SEQUENCE</scope>
</reference>
<dbReference type="Proteomes" id="UP001057085">
    <property type="component" value="Segment"/>
</dbReference>
<evidence type="ECO:0000313" key="3">
    <source>
        <dbReference type="EMBL" id="URG17504.1"/>
    </source>
</evidence>
<feature type="domain" description="DUF7426" evidence="2">
    <location>
        <begin position="233"/>
        <end position="325"/>
    </location>
</feature>
<gene>
    <name evidence="3" type="ORF">Mbo4_014</name>
</gene>
<feature type="region of interest" description="Disordered" evidence="1">
    <location>
        <begin position="105"/>
        <end position="215"/>
    </location>
</feature>
<proteinExistence type="predicted"/>
<dbReference type="EMBL" id="ON191532">
    <property type="protein sequence ID" value="URG17504.1"/>
    <property type="molecule type" value="Genomic_DNA"/>
</dbReference>
<feature type="domain" description="DUF7426" evidence="2">
    <location>
        <begin position="5"/>
        <end position="131"/>
    </location>
</feature>
<dbReference type="Pfam" id="PF24201">
    <property type="entry name" value="DUF7426"/>
    <property type="match status" value="2"/>
</dbReference>
<organism evidence="3 4">
    <name type="scientific">Rhodococcus phage Mbo4</name>
    <dbReference type="NCBI Taxonomy" id="2936912"/>
    <lineage>
        <taxon>Viruses</taxon>
        <taxon>Duplodnaviria</taxon>
        <taxon>Heunggongvirae</taxon>
        <taxon>Uroviricota</taxon>
        <taxon>Caudoviricetes</taxon>
        <taxon>Mboquatrovirus</taxon>
        <taxon>Mboquatrovirus Mbo4</taxon>
    </lineage>
</organism>
<protein>
    <submittedName>
        <fullName evidence="3">Tail assembly chaperone</fullName>
    </submittedName>
</protein>